<accession>A0A2H0RNF1</accession>
<dbReference type="AlphaFoldDB" id="A0A2H0RNF1"/>
<keyword evidence="1" id="KW-0175">Coiled coil</keyword>
<comment type="caution">
    <text evidence="2">The sequence shown here is derived from an EMBL/GenBank/DDBJ whole genome shotgun (WGS) entry which is preliminary data.</text>
</comment>
<evidence type="ECO:0000313" key="2">
    <source>
        <dbReference type="EMBL" id="PIR48010.1"/>
    </source>
</evidence>
<feature type="coiled-coil region" evidence="1">
    <location>
        <begin position="35"/>
        <end position="87"/>
    </location>
</feature>
<name>A0A2H0RNF1_9BACT</name>
<protein>
    <submittedName>
        <fullName evidence="2">Uncharacterized protein</fullName>
    </submittedName>
</protein>
<gene>
    <name evidence="2" type="ORF">COV06_01260</name>
</gene>
<reference evidence="2 3" key="1">
    <citation type="submission" date="2017-09" db="EMBL/GenBank/DDBJ databases">
        <title>Depth-based differentiation of microbial function through sediment-hosted aquifers and enrichment of novel symbionts in the deep terrestrial subsurface.</title>
        <authorList>
            <person name="Probst A.J."/>
            <person name="Ladd B."/>
            <person name="Jarett J.K."/>
            <person name="Geller-Mcgrath D.E."/>
            <person name="Sieber C.M."/>
            <person name="Emerson J.B."/>
            <person name="Anantharaman K."/>
            <person name="Thomas B.C."/>
            <person name="Malmstrom R."/>
            <person name="Stieglmeier M."/>
            <person name="Klingl A."/>
            <person name="Woyke T."/>
            <person name="Ryan C.M."/>
            <person name="Banfield J.F."/>
        </authorList>
    </citation>
    <scope>NUCLEOTIDE SEQUENCE [LARGE SCALE GENOMIC DNA]</scope>
    <source>
        <strain evidence="2">CG10_big_fil_rev_8_21_14_0_10_50_16</strain>
    </source>
</reference>
<proteinExistence type="predicted"/>
<dbReference type="EMBL" id="PCYM01000001">
    <property type="protein sequence ID" value="PIR48010.1"/>
    <property type="molecule type" value="Genomic_DNA"/>
</dbReference>
<organism evidence="2 3">
    <name type="scientific">Candidatus Uhrbacteria bacterium CG10_big_fil_rev_8_21_14_0_10_50_16</name>
    <dbReference type="NCBI Taxonomy" id="1975039"/>
    <lineage>
        <taxon>Bacteria</taxon>
        <taxon>Candidatus Uhriibacteriota</taxon>
    </lineage>
</organism>
<sequence>MSRLQETYNDLLDVKMERRDLSKTIKDELSHNAEYNKVTEEMKILREKKKSIENEVKSHALKDAQRLDDLKLEIMSLQELLSDLSLNMYLAKEQVEVVDKADQRWVPSFSVKFRKDG</sequence>
<evidence type="ECO:0000256" key="1">
    <source>
        <dbReference type="SAM" id="Coils"/>
    </source>
</evidence>
<dbReference type="Proteomes" id="UP000230084">
    <property type="component" value="Unassembled WGS sequence"/>
</dbReference>
<evidence type="ECO:0000313" key="3">
    <source>
        <dbReference type="Proteomes" id="UP000230084"/>
    </source>
</evidence>